<organism evidence="1 2">
    <name type="scientific">Xylaria grammica</name>
    <dbReference type="NCBI Taxonomy" id="363999"/>
    <lineage>
        <taxon>Eukaryota</taxon>
        <taxon>Fungi</taxon>
        <taxon>Dikarya</taxon>
        <taxon>Ascomycota</taxon>
        <taxon>Pezizomycotina</taxon>
        <taxon>Sordariomycetes</taxon>
        <taxon>Xylariomycetidae</taxon>
        <taxon>Xylariales</taxon>
        <taxon>Xylariaceae</taxon>
        <taxon>Xylaria</taxon>
    </lineage>
</organism>
<dbReference type="PANTHER" id="PTHR47843">
    <property type="entry name" value="BTB DOMAIN-CONTAINING PROTEIN-RELATED"/>
    <property type="match status" value="1"/>
</dbReference>
<protein>
    <submittedName>
        <fullName evidence="1">Uncharacterized protein</fullName>
    </submittedName>
</protein>
<sequence length="218" mass="24075">MVYYLYHADYDAPQHATSTDQIGQDDSTKTPSLKPIINTTEQLLVSEPSTNSTLDGMAVDFTLSIPEPRTISVDLALHAAVYALAEKYAIRGLKNLAMRKFKQTATEYWDSNDFLEARYIPCVFSAHFGIHELEATPVVYPGLHALDIYKTQCPEGSEGIFELWNEETDCISTVLSEENFGLSRGARAGAVRDVGACLQQAIHTQVGGKDAQQKVKLD</sequence>
<dbReference type="STRING" id="363999.A0A439D8J4"/>
<dbReference type="AlphaFoldDB" id="A0A439D8J4"/>
<reference evidence="1 2" key="1">
    <citation type="submission" date="2018-12" db="EMBL/GenBank/DDBJ databases">
        <title>Draft genome sequence of Xylaria grammica IHI A82.</title>
        <authorList>
            <person name="Buettner E."/>
            <person name="Kellner H."/>
        </authorList>
    </citation>
    <scope>NUCLEOTIDE SEQUENCE [LARGE SCALE GENOMIC DNA]</scope>
    <source>
        <strain evidence="1 2">IHI A82</strain>
    </source>
</reference>
<keyword evidence="2" id="KW-1185">Reference proteome</keyword>
<gene>
    <name evidence="1" type="ORF">EKO27_g4390</name>
</gene>
<comment type="caution">
    <text evidence="1">The sequence shown here is derived from an EMBL/GenBank/DDBJ whole genome shotgun (WGS) entry which is preliminary data.</text>
</comment>
<dbReference type="PANTHER" id="PTHR47843:SF5">
    <property type="entry name" value="BTB_POZ DOMAIN PROTEIN"/>
    <property type="match status" value="1"/>
</dbReference>
<name>A0A439D8J4_9PEZI</name>
<dbReference type="Proteomes" id="UP000286045">
    <property type="component" value="Unassembled WGS sequence"/>
</dbReference>
<evidence type="ECO:0000313" key="1">
    <source>
        <dbReference type="EMBL" id="RWA10727.1"/>
    </source>
</evidence>
<evidence type="ECO:0000313" key="2">
    <source>
        <dbReference type="Proteomes" id="UP000286045"/>
    </source>
</evidence>
<proteinExistence type="predicted"/>
<dbReference type="EMBL" id="RYZI01000104">
    <property type="protein sequence ID" value="RWA10727.1"/>
    <property type="molecule type" value="Genomic_DNA"/>
</dbReference>
<accession>A0A439D8J4</accession>